<evidence type="ECO:0000256" key="1">
    <source>
        <dbReference type="ARBA" id="ARBA00004418"/>
    </source>
</evidence>
<gene>
    <name evidence="5" type="ORF">HJG44_17580</name>
</gene>
<keyword evidence="6" id="KW-1185">Reference proteome</keyword>
<dbReference type="PANTHER" id="PTHR30222:SF17">
    <property type="entry name" value="SPERMIDINE_PUTRESCINE-BINDING PERIPLASMIC PROTEIN"/>
    <property type="match status" value="1"/>
</dbReference>
<dbReference type="InterPro" id="IPR001188">
    <property type="entry name" value="Sperm_putr-bd"/>
</dbReference>
<keyword evidence="2" id="KW-0813">Transport</keyword>
<comment type="subcellular location">
    <subcellularLocation>
        <location evidence="1">Periplasm</location>
    </subcellularLocation>
</comment>
<dbReference type="GO" id="GO:0019808">
    <property type="term" value="F:polyamine binding"/>
    <property type="evidence" value="ECO:0007669"/>
    <property type="project" value="InterPro"/>
</dbReference>
<dbReference type="Proteomes" id="UP000564885">
    <property type="component" value="Unassembled WGS sequence"/>
</dbReference>
<dbReference type="EMBL" id="JABEPP010000005">
    <property type="protein sequence ID" value="NNM74184.1"/>
    <property type="molecule type" value="Genomic_DNA"/>
</dbReference>
<dbReference type="Pfam" id="PF13416">
    <property type="entry name" value="SBP_bac_8"/>
    <property type="match status" value="1"/>
</dbReference>
<keyword evidence="4" id="KW-0574">Periplasm</keyword>
<dbReference type="PANTHER" id="PTHR30222">
    <property type="entry name" value="SPERMIDINE/PUTRESCINE-BINDING PERIPLASMIC PROTEIN"/>
    <property type="match status" value="1"/>
</dbReference>
<dbReference type="AlphaFoldDB" id="A0A849I8R3"/>
<dbReference type="InterPro" id="IPR006059">
    <property type="entry name" value="SBP"/>
</dbReference>
<dbReference type="InterPro" id="IPR006311">
    <property type="entry name" value="TAT_signal"/>
</dbReference>
<comment type="caution">
    <text evidence="5">The sequence shown here is derived from an EMBL/GenBank/DDBJ whole genome shotgun (WGS) entry which is preliminary data.</text>
</comment>
<dbReference type="SUPFAM" id="SSF53850">
    <property type="entry name" value="Periplasmic binding protein-like II"/>
    <property type="match status" value="1"/>
</dbReference>
<evidence type="ECO:0000256" key="4">
    <source>
        <dbReference type="ARBA" id="ARBA00022764"/>
    </source>
</evidence>
<evidence type="ECO:0000256" key="2">
    <source>
        <dbReference type="ARBA" id="ARBA00022448"/>
    </source>
</evidence>
<sequence>MTIFDEGRGREMDRRSFMSGTLAGAAALGGLGPFAGAVAQSTEMTALMVNAMLGPTLKPIVEEEAKVTIKEGAFLSGTDTVSRLTAPGGARYDLMNSSFAFSHPVVMGPKAGAERVQPIDVSLIPNMKYINEPSKEGIGERDGKVYMIPHSWGFDSILYNRDVVPDNDPYTQSWSLLFEDKYAGKIGWWDVAHQMLMAAGLYLGHAEPEKMDRNQLGEVAKFLISKKKNVRTFYTTFAQGSNLLASGEIAVGYGIVPMRVELKKRGFNITGAWPKEGVLSLISASYIPKDSKNVSAAHAVINAMLGERYAKALSDGCGYLSASKFAQENLTDAYKKEYGYGIFDGSVKHYQLKFPTNMNMWIETWSRVKSA</sequence>
<dbReference type="RefSeq" id="WP_171219646.1">
    <property type="nucleotide sequence ID" value="NZ_JABEPP010000005.1"/>
</dbReference>
<dbReference type="GO" id="GO:0042597">
    <property type="term" value="C:periplasmic space"/>
    <property type="evidence" value="ECO:0007669"/>
    <property type="project" value="UniProtKB-SubCell"/>
</dbReference>
<evidence type="ECO:0000313" key="5">
    <source>
        <dbReference type="EMBL" id="NNM74184.1"/>
    </source>
</evidence>
<dbReference type="Gene3D" id="3.40.190.10">
    <property type="entry name" value="Periplasmic binding protein-like II"/>
    <property type="match status" value="2"/>
</dbReference>
<dbReference type="PRINTS" id="PR00909">
    <property type="entry name" value="SPERMDNBNDNG"/>
</dbReference>
<organism evidence="5 6">
    <name type="scientific">Enterovirga aerilata</name>
    <dbReference type="NCBI Taxonomy" id="2730920"/>
    <lineage>
        <taxon>Bacteria</taxon>
        <taxon>Pseudomonadati</taxon>
        <taxon>Pseudomonadota</taxon>
        <taxon>Alphaproteobacteria</taxon>
        <taxon>Hyphomicrobiales</taxon>
        <taxon>Methylobacteriaceae</taxon>
        <taxon>Enterovirga</taxon>
    </lineage>
</organism>
<name>A0A849I8R3_9HYPH</name>
<evidence type="ECO:0000256" key="3">
    <source>
        <dbReference type="ARBA" id="ARBA00022729"/>
    </source>
</evidence>
<evidence type="ECO:0000313" key="6">
    <source>
        <dbReference type="Proteomes" id="UP000564885"/>
    </source>
</evidence>
<keyword evidence="3" id="KW-0732">Signal</keyword>
<dbReference type="PROSITE" id="PS51318">
    <property type="entry name" value="TAT"/>
    <property type="match status" value="1"/>
</dbReference>
<reference evidence="5 6" key="1">
    <citation type="submission" date="2020-04" db="EMBL/GenBank/DDBJ databases">
        <title>Enterovirga sp. isolate from soil.</title>
        <authorList>
            <person name="Chea S."/>
            <person name="Kim D.-U."/>
        </authorList>
    </citation>
    <scope>NUCLEOTIDE SEQUENCE [LARGE SCALE GENOMIC DNA]</scope>
    <source>
        <strain evidence="5 6">DB1703</strain>
    </source>
</reference>
<protein>
    <submittedName>
        <fullName evidence="5">Extracellular solute-binding protein</fullName>
    </submittedName>
</protein>
<dbReference type="GO" id="GO:0015846">
    <property type="term" value="P:polyamine transport"/>
    <property type="evidence" value="ECO:0007669"/>
    <property type="project" value="InterPro"/>
</dbReference>
<proteinExistence type="predicted"/>
<accession>A0A849I8R3</accession>